<feature type="compositionally biased region" description="Basic residues" evidence="1">
    <location>
        <begin position="188"/>
        <end position="203"/>
    </location>
</feature>
<name>A0ABQ8U7W7_9EUKA</name>
<dbReference type="Proteomes" id="UP001141327">
    <property type="component" value="Unassembled WGS sequence"/>
</dbReference>
<dbReference type="Pfam" id="PF15375">
    <property type="entry name" value="FSAF1"/>
    <property type="match status" value="1"/>
</dbReference>
<organism evidence="2 3">
    <name type="scientific">Paratrimastix pyriformis</name>
    <dbReference type="NCBI Taxonomy" id="342808"/>
    <lineage>
        <taxon>Eukaryota</taxon>
        <taxon>Metamonada</taxon>
        <taxon>Preaxostyla</taxon>
        <taxon>Paratrimastigidae</taxon>
        <taxon>Paratrimastix</taxon>
    </lineage>
</organism>
<feature type="region of interest" description="Disordered" evidence="1">
    <location>
        <begin position="103"/>
        <end position="209"/>
    </location>
</feature>
<feature type="compositionally biased region" description="Basic and acidic residues" evidence="1">
    <location>
        <begin position="133"/>
        <end position="148"/>
    </location>
</feature>
<feature type="compositionally biased region" description="Basic and acidic residues" evidence="1">
    <location>
        <begin position="174"/>
        <end position="187"/>
    </location>
</feature>
<evidence type="ECO:0000256" key="1">
    <source>
        <dbReference type="SAM" id="MobiDB-lite"/>
    </source>
</evidence>
<dbReference type="PANTHER" id="PTHR28096">
    <property type="entry name" value="PROTEIN FAF1"/>
    <property type="match status" value="1"/>
</dbReference>
<sequence length="209" mass="23182">MRPTAPRTRAPPITVSSPSYLAEPVQSRPPRRNKPADGAPSTPDREDEVFISTLRVVDELSGATLKGAQKKEWDNLQLKKRHGIVKHAVKTPLPILRGMRLKAEKRHAREQEMAKEQDIALPSSMTKTKRSKRLEERKKSRTQGDKTGRGLSASVGSFRGGVLHIPQRLIDAGGRLDGDRSPAEGMRKRPRPHGQKGGAGKKKSREDGW</sequence>
<feature type="compositionally biased region" description="Low complexity" evidence="1">
    <location>
        <begin position="1"/>
        <end position="12"/>
    </location>
</feature>
<keyword evidence="3" id="KW-1185">Reference proteome</keyword>
<proteinExistence type="predicted"/>
<feature type="compositionally biased region" description="Basic and acidic residues" evidence="1">
    <location>
        <begin position="107"/>
        <end position="118"/>
    </location>
</feature>
<dbReference type="InterPro" id="IPR027973">
    <property type="entry name" value="FSAF1-like"/>
</dbReference>
<dbReference type="EMBL" id="JAPMOS010000108">
    <property type="protein sequence ID" value="KAJ4455424.1"/>
    <property type="molecule type" value="Genomic_DNA"/>
</dbReference>
<feature type="region of interest" description="Disordered" evidence="1">
    <location>
        <begin position="1"/>
        <end position="48"/>
    </location>
</feature>
<evidence type="ECO:0000313" key="2">
    <source>
        <dbReference type="EMBL" id="KAJ4455424.1"/>
    </source>
</evidence>
<protein>
    <recommendedName>
        <fullName evidence="4">Ribosome biogenesis regulatory protein</fullName>
    </recommendedName>
</protein>
<evidence type="ECO:0008006" key="4">
    <source>
        <dbReference type="Google" id="ProtNLM"/>
    </source>
</evidence>
<evidence type="ECO:0000313" key="3">
    <source>
        <dbReference type="Proteomes" id="UP001141327"/>
    </source>
</evidence>
<gene>
    <name evidence="2" type="ORF">PAPYR_9648</name>
</gene>
<reference evidence="2" key="1">
    <citation type="journal article" date="2022" name="bioRxiv">
        <title>Genomics of Preaxostyla Flagellates Illuminates Evolutionary Transitions and the Path Towards Mitochondrial Loss.</title>
        <authorList>
            <person name="Novak L.V.F."/>
            <person name="Treitli S.C."/>
            <person name="Pyrih J."/>
            <person name="Halakuc P."/>
            <person name="Pipaliya S.V."/>
            <person name="Vacek V."/>
            <person name="Brzon O."/>
            <person name="Soukal P."/>
            <person name="Eme L."/>
            <person name="Dacks J.B."/>
            <person name="Karnkowska A."/>
            <person name="Elias M."/>
            <person name="Hampl V."/>
        </authorList>
    </citation>
    <scope>NUCLEOTIDE SEQUENCE</scope>
    <source>
        <strain evidence="2">RCP-MX</strain>
    </source>
</reference>
<accession>A0ABQ8U7W7</accession>
<dbReference type="PANTHER" id="PTHR28096:SF1">
    <property type="entry name" value="PROTEIN FAF1"/>
    <property type="match status" value="1"/>
</dbReference>
<comment type="caution">
    <text evidence="2">The sequence shown here is derived from an EMBL/GenBank/DDBJ whole genome shotgun (WGS) entry which is preliminary data.</text>
</comment>
<dbReference type="InterPro" id="IPR053030">
    <property type="entry name" value="Ribosomal_biogenesis_FAF1-like"/>
</dbReference>